<protein>
    <submittedName>
        <fullName evidence="1">Uncharacterized protein</fullName>
    </submittedName>
</protein>
<dbReference type="AlphaFoldDB" id="A0A317TYC5"/>
<evidence type="ECO:0000313" key="1">
    <source>
        <dbReference type="EMBL" id="PWY54491.1"/>
    </source>
</evidence>
<name>A0A317TYC5_9GAMM</name>
<accession>A0A317TYC5</accession>
<reference evidence="1 2" key="1">
    <citation type="submission" date="2018-05" db="EMBL/GenBank/DDBJ databases">
        <title>Legionella qingyii sp.nov., whole genome shotgun sequence.</title>
        <authorList>
            <person name="Wu H."/>
            <person name="Zhu Q."/>
            <person name="Hu C."/>
        </authorList>
    </citation>
    <scope>NUCLEOTIDE SEQUENCE [LARGE SCALE GENOMIC DNA]</scope>
    <source>
        <strain evidence="1 2">HEB18</strain>
    </source>
</reference>
<evidence type="ECO:0000313" key="2">
    <source>
        <dbReference type="Proteomes" id="UP000247152"/>
    </source>
</evidence>
<organism evidence="1 2">
    <name type="scientific">Legionella qingyii</name>
    <dbReference type="NCBI Taxonomy" id="2184757"/>
    <lineage>
        <taxon>Bacteria</taxon>
        <taxon>Pseudomonadati</taxon>
        <taxon>Pseudomonadota</taxon>
        <taxon>Gammaproteobacteria</taxon>
        <taxon>Legionellales</taxon>
        <taxon>Legionellaceae</taxon>
        <taxon>Legionella</taxon>
    </lineage>
</organism>
<gene>
    <name evidence="1" type="ORF">DGG96_16785</name>
</gene>
<sequence>MEPDVLCIFQVDLVWSVVVFVELRINIGKHEVVLSSEQRYNEEAVLNWFLVIKRYKDGNGTVDLCQRTLMRLVGVLGHP</sequence>
<comment type="caution">
    <text evidence="1">The sequence shown here is derived from an EMBL/GenBank/DDBJ whole genome shotgun (WGS) entry which is preliminary data.</text>
</comment>
<dbReference type="Proteomes" id="UP000247152">
    <property type="component" value="Unassembled WGS sequence"/>
</dbReference>
<proteinExistence type="predicted"/>
<dbReference type="EMBL" id="QHJG01000033">
    <property type="protein sequence ID" value="PWY54491.1"/>
    <property type="molecule type" value="Genomic_DNA"/>
</dbReference>